<dbReference type="Proteomes" id="UP001501352">
    <property type="component" value="Unassembled WGS sequence"/>
</dbReference>
<comment type="caution">
    <text evidence="2">The sequence shown here is derived from an EMBL/GenBank/DDBJ whole genome shotgun (WGS) entry which is preliminary data.</text>
</comment>
<dbReference type="PANTHER" id="PTHR12526:SF636">
    <property type="entry name" value="BLL3647 PROTEIN"/>
    <property type="match status" value="1"/>
</dbReference>
<dbReference type="RefSeq" id="WP_343789152.1">
    <property type="nucleotide sequence ID" value="NZ_BAAAGA010000001.1"/>
</dbReference>
<keyword evidence="3" id="KW-1185">Reference proteome</keyword>
<gene>
    <name evidence="2" type="ORF">GCM10009422_02520</name>
</gene>
<evidence type="ECO:0000313" key="2">
    <source>
        <dbReference type="EMBL" id="GAA0611138.1"/>
    </source>
</evidence>
<dbReference type="SUPFAM" id="SSF53756">
    <property type="entry name" value="UDP-Glycosyltransferase/glycogen phosphorylase"/>
    <property type="match status" value="1"/>
</dbReference>
<sequence length="388" mass="41995">MSMRILHLSKTSEGGGWAFAQVRDLRRRGIDVHIVLPSRSGFADAYEGIGATVHVLPISLARVASLETRRAFRRLVAETSPDIIHSHFVSTTLFMRLVLGRAHPVPRVFQVPGPLHLETAAIRSAEILTAGPSDNWLGACRRTVQYYRDAGVPAGRVGLCYYGGDWERLEGDPDPAVDLGELDGRSAAVKIGMVAYVYPPKKWLGQRRGIKGHEDLIDALALLRGRGWDVHGVFAGGPWGDAAQYYSEVRDYGTKVLGDRAHFLGTRSDVRDIYASLDVAVHPSHSENLGGAADSLFLGVPTVATSVGGFPDIVRPGLTGRLAAPKNPASLADQIEAVLREPVLAREQARAGGGLVSRNLTIRATGDVLISHYEGLIRDRAVHPWSGF</sequence>
<protein>
    <recommendedName>
        <fullName evidence="1">Glycosyltransferase subfamily 4-like N-terminal domain-containing protein</fullName>
    </recommendedName>
</protein>
<feature type="domain" description="Glycosyltransferase subfamily 4-like N-terminal" evidence="1">
    <location>
        <begin position="21"/>
        <end position="158"/>
    </location>
</feature>
<dbReference type="Gene3D" id="3.40.50.2000">
    <property type="entry name" value="Glycogen Phosphorylase B"/>
    <property type="match status" value="2"/>
</dbReference>
<evidence type="ECO:0000259" key="1">
    <source>
        <dbReference type="Pfam" id="PF13579"/>
    </source>
</evidence>
<accession>A0ABP3RIN5</accession>
<evidence type="ECO:0000313" key="3">
    <source>
        <dbReference type="Proteomes" id="UP001501352"/>
    </source>
</evidence>
<proteinExistence type="predicted"/>
<organism evidence="2 3">
    <name type="scientific">Brevundimonas kwangchunensis</name>
    <dbReference type="NCBI Taxonomy" id="322163"/>
    <lineage>
        <taxon>Bacteria</taxon>
        <taxon>Pseudomonadati</taxon>
        <taxon>Pseudomonadota</taxon>
        <taxon>Alphaproteobacteria</taxon>
        <taxon>Caulobacterales</taxon>
        <taxon>Caulobacteraceae</taxon>
        <taxon>Brevundimonas</taxon>
    </lineage>
</organism>
<name>A0ABP3RIN5_9CAUL</name>
<dbReference type="CDD" id="cd03801">
    <property type="entry name" value="GT4_PimA-like"/>
    <property type="match status" value="1"/>
</dbReference>
<dbReference type="EMBL" id="BAAAGA010000001">
    <property type="protein sequence ID" value="GAA0611138.1"/>
    <property type="molecule type" value="Genomic_DNA"/>
</dbReference>
<dbReference type="InterPro" id="IPR028098">
    <property type="entry name" value="Glyco_trans_4-like_N"/>
</dbReference>
<reference evidence="3" key="1">
    <citation type="journal article" date="2019" name="Int. J. Syst. Evol. Microbiol.">
        <title>The Global Catalogue of Microorganisms (GCM) 10K type strain sequencing project: providing services to taxonomists for standard genome sequencing and annotation.</title>
        <authorList>
            <consortium name="The Broad Institute Genomics Platform"/>
            <consortium name="The Broad Institute Genome Sequencing Center for Infectious Disease"/>
            <person name="Wu L."/>
            <person name="Ma J."/>
        </authorList>
    </citation>
    <scope>NUCLEOTIDE SEQUENCE [LARGE SCALE GENOMIC DNA]</scope>
    <source>
        <strain evidence="3">JCM 12928</strain>
    </source>
</reference>
<dbReference type="Pfam" id="PF13579">
    <property type="entry name" value="Glyco_trans_4_4"/>
    <property type="match status" value="1"/>
</dbReference>
<dbReference type="PANTHER" id="PTHR12526">
    <property type="entry name" value="GLYCOSYLTRANSFERASE"/>
    <property type="match status" value="1"/>
</dbReference>
<dbReference type="Pfam" id="PF13692">
    <property type="entry name" value="Glyco_trans_1_4"/>
    <property type="match status" value="1"/>
</dbReference>